<comment type="caution">
    <text evidence="2">The sequence shown here is derived from an EMBL/GenBank/DDBJ whole genome shotgun (WGS) entry which is preliminary data.</text>
</comment>
<dbReference type="EMBL" id="BMDZ01000007">
    <property type="protein sequence ID" value="GGB30440.1"/>
    <property type="molecule type" value="Genomic_DNA"/>
</dbReference>
<accession>A0ABQ1ICE6</accession>
<proteinExistence type="predicted"/>
<protein>
    <submittedName>
        <fullName evidence="2">Uncharacterized protein</fullName>
    </submittedName>
</protein>
<evidence type="ECO:0000256" key="1">
    <source>
        <dbReference type="SAM" id="MobiDB-lite"/>
    </source>
</evidence>
<keyword evidence="3" id="KW-1185">Reference proteome</keyword>
<evidence type="ECO:0000313" key="3">
    <source>
        <dbReference type="Proteomes" id="UP000603352"/>
    </source>
</evidence>
<name>A0ABQ1ICE6_9PROT</name>
<gene>
    <name evidence="2" type="ORF">GCM10011505_09760</name>
</gene>
<evidence type="ECO:0000313" key="2">
    <source>
        <dbReference type="EMBL" id="GGB30440.1"/>
    </source>
</evidence>
<reference evidence="3" key="1">
    <citation type="journal article" date="2019" name="Int. J. Syst. Evol. Microbiol.">
        <title>The Global Catalogue of Microorganisms (GCM) 10K type strain sequencing project: providing services to taxonomists for standard genome sequencing and annotation.</title>
        <authorList>
            <consortium name="The Broad Institute Genomics Platform"/>
            <consortium name="The Broad Institute Genome Sequencing Center for Infectious Disease"/>
            <person name="Wu L."/>
            <person name="Ma J."/>
        </authorList>
    </citation>
    <scope>NUCLEOTIDE SEQUENCE [LARGE SCALE GENOMIC DNA]</scope>
    <source>
        <strain evidence="3">CGMCC 1.10188</strain>
    </source>
</reference>
<organism evidence="2 3">
    <name type="scientific">Tistrella bauzanensis</name>
    <dbReference type="NCBI Taxonomy" id="657419"/>
    <lineage>
        <taxon>Bacteria</taxon>
        <taxon>Pseudomonadati</taxon>
        <taxon>Pseudomonadota</taxon>
        <taxon>Alphaproteobacteria</taxon>
        <taxon>Geminicoccales</taxon>
        <taxon>Geminicoccaceae</taxon>
        <taxon>Tistrella</taxon>
    </lineage>
</organism>
<feature type="region of interest" description="Disordered" evidence="1">
    <location>
        <begin position="1"/>
        <end position="47"/>
    </location>
</feature>
<sequence length="97" mass="10229">MTHGRIAGETETVLADPRTGVDIDPVTQAGKADIGTGPDHTIPPDHRAPVDDGICLNNGAVADLDPCHHDSTRADLDTLPDHGAFFNYSARMCAGIR</sequence>
<dbReference type="Proteomes" id="UP000603352">
    <property type="component" value="Unassembled WGS sequence"/>
</dbReference>